<keyword evidence="3" id="KW-1185">Reference proteome</keyword>
<dbReference type="Proteomes" id="UP000016608">
    <property type="component" value="Unassembled WGS sequence"/>
</dbReference>
<dbReference type="InterPro" id="IPR002818">
    <property type="entry name" value="DJ-1/PfpI"/>
</dbReference>
<organism evidence="2 3">
    <name type="scientific">Eubacterium ramulus ATCC 29099</name>
    <dbReference type="NCBI Taxonomy" id="1256908"/>
    <lineage>
        <taxon>Bacteria</taxon>
        <taxon>Bacillati</taxon>
        <taxon>Bacillota</taxon>
        <taxon>Clostridia</taxon>
        <taxon>Eubacteriales</taxon>
        <taxon>Eubacteriaceae</taxon>
        <taxon>Eubacterium</taxon>
    </lineage>
</organism>
<dbReference type="AlphaFoldDB" id="U2PH48"/>
<accession>U2PH48</accession>
<dbReference type="Gene3D" id="3.40.50.880">
    <property type="match status" value="1"/>
</dbReference>
<dbReference type="InterPro" id="IPR050325">
    <property type="entry name" value="Prot/Nucl_acid_deglycase"/>
</dbReference>
<dbReference type="PATRIC" id="fig|1256908.3.peg.2219"/>
<dbReference type="SUPFAM" id="SSF52317">
    <property type="entry name" value="Class I glutamine amidotransferase-like"/>
    <property type="match status" value="1"/>
</dbReference>
<dbReference type="NCBIfam" id="TIGR01383">
    <property type="entry name" value="not_thiJ"/>
    <property type="match status" value="1"/>
</dbReference>
<name>U2PH48_EUBRA</name>
<evidence type="ECO:0000313" key="3">
    <source>
        <dbReference type="Proteomes" id="UP000016608"/>
    </source>
</evidence>
<reference evidence="2 3" key="1">
    <citation type="submission" date="2013-06" db="EMBL/GenBank/DDBJ databases">
        <authorList>
            <person name="Weinstock G."/>
            <person name="Sodergren E."/>
            <person name="Lobos E.A."/>
            <person name="Fulton L."/>
            <person name="Fulton R."/>
            <person name="Courtney L."/>
            <person name="Fronick C."/>
            <person name="O'Laughlin M."/>
            <person name="Godfrey J."/>
            <person name="Wilson R.M."/>
            <person name="Miner T."/>
            <person name="Farmer C."/>
            <person name="Delehaunty K."/>
            <person name="Cordes M."/>
            <person name="Minx P."/>
            <person name="Tomlinson C."/>
            <person name="Chen J."/>
            <person name="Wollam A."/>
            <person name="Pepin K.H."/>
            <person name="Bhonagiri V."/>
            <person name="Zhang X."/>
            <person name="Warren W."/>
            <person name="Mitreva M."/>
            <person name="Mardis E.R."/>
            <person name="Wilson R.K."/>
        </authorList>
    </citation>
    <scope>NUCLEOTIDE SEQUENCE [LARGE SCALE GENOMIC DNA]</scope>
    <source>
        <strain evidence="2 3">ATCC 29099</strain>
    </source>
</reference>
<dbReference type="GO" id="GO:0005737">
    <property type="term" value="C:cytoplasm"/>
    <property type="evidence" value="ECO:0007669"/>
    <property type="project" value="TreeGrafter"/>
</dbReference>
<dbReference type="Pfam" id="PF01965">
    <property type="entry name" value="DJ-1_PfpI"/>
    <property type="match status" value="1"/>
</dbReference>
<proteinExistence type="predicted"/>
<dbReference type="InterPro" id="IPR006287">
    <property type="entry name" value="DJ-1"/>
</dbReference>
<dbReference type="PANTHER" id="PTHR48094">
    <property type="entry name" value="PROTEIN/NUCLEIC ACID DEGLYCASE DJ-1-RELATED"/>
    <property type="match status" value="1"/>
</dbReference>
<evidence type="ECO:0000313" key="2">
    <source>
        <dbReference type="EMBL" id="ERK43471.1"/>
    </source>
</evidence>
<dbReference type="HOGENOM" id="CLU_000445_44_2_9"/>
<evidence type="ECO:0000259" key="1">
    <source>
        <dbReference type="Pfam" id="PF01965"/>
    </source>
</evidence>
<dbReference type="PANTHER" id="PTHR48094:SF12">
    <property type="entry name" value="PARKINSON DISEASE PROTEIN 7 HOMOLOG"/>
    <property type="match status" value="1"/>
</dbReference>
<protein>
    <submittedName>
        <fullName evidence="2">DJ-1 family protein</fullName>
    </submittedName>
</protein>
<dbReference type="eggNOG" id="COG0693">
    <property type="taxonomic scope" value="Bacteria"/>
</dbReference>
<dbReference type="EMBL" id="AWVJ01000146">
    <property type="protein sequence ID" value="ERK43471.1"/>
    <property type="molecule type" value="Genomic_DNA"/>
</dbReference>
<comment type="caution">
    <text evidence="2">The sequence shown here is derived from an EMBL/GenBank/DDBJ whole genome shotgun (WGS) entry which is preliminary data.</text>
</comment>
<gene>
    <name evidence="2" type="ORF">HMPREF0373_02411</name>
</gene>
<sequence>MIMSKIAVLCNDGVEEIECLTVVDFCRRAGIEVLTVSVTGKRQIMGAHQICFHADEVYNDMNFEEFDGIVYPGGPGTGVLGEKPGVKELAQKFLNSGKMLAAICAAPGMISETGILKEKHATGYPGCNPQGGAIWSEDTAVTDGNLITGKGPGAAAEFSIAIIRYLEGDAKADTIRTSTMMP</sequence>
<dbReference type="CDD" id="cd03135">
    <property type="entry name" value="GATase1_DJ-1"/>
    <property type="match status" value="1"/>
</dbReference>
<feature type="domain" description="DJ-1/PfpI" evidence="1">
    <location>
        <begin position="5"/>
        <end position="163"/>
    </location>
</feature>
<dbReference type="InterPro" id="IPR029062">
    <property type="entry name" value="Class_I_gatase-like"/>
</dbReference>